<name>A0A974PW93_9RHOO</name>
<sequence>MRTLLLILSLLVALPLQAADAYPEIKWEELVPKGWNPAKDLQALDFNNLKDSDPRALEAMEKMKALWDNAPTEPALAGKKVRLPGFVIPLERKGEQVTEFLLVPYFGACIHSPPPPANQIIHAVSAKPLGKMQTMDPVWLSGTLALERADTPWGKAGYRITVDKVVPYQAPKRK</sequence>
<reference evidence="2" key="1">
    <citation type="submission" date="2020-11" db="EMBL/GenBank/DDBJ databases">
        <title>Azospira restricta DSM 18626 genome sequence.</title>
        <authorList>
            <person name="Moe W.M."/>
        </authorList>
    </citation>
    <scope>NUCLEOTIDE SEQUENCE</scope>
    <source>
        <strain evidence="2">DSM 18626</strain>
    </source>
</reference>
<keyword evidence="3" id="KW-1185">Reference proteome</keyword>
<accession>A0A974PW93</accession>
<dbReference type="RefSeq" id="WP_203385892.1">
    <property type="nucleotide sequence ID" value="NZ_CP064781.1"/>
</dbReference>
<feature type="signal peptide" evidence="1">
    <location>
        <begin position="1"/>
        <end position="18"/>
    </location>
</feature>
<evidence type="ECO:0000256" key="1">
    <source>
        <dbReference type="SAM" id="SignalP"/>
    </source>
</evidence>
<dbReference type="InterPro" id="IPR021727">
    <property type="entry name" value="DUF3299"/>
</dbReference>
<dbReference type="Proteomes" id="UP000663444">
    <property type="component" value="Chromosome"/>
</dbReference>
<evidence type="ECO:0000313" key="3">
    <source>
        <dbReference type="Proteomes" id="UP000663444"/>
    </source>
</evidence>
<protein>
    <submittedName>
        <fullName evidence="2">DUF3299 domain-containing protein</fullName>
    </submittedName>
</protein>
<proteinExistence type="predicted"/>
<dbReference type="Gene3D" id="2.40.50.870">
    <property type="entry name" value="Protein of unknown function (DUF3299)"/>
    <property type="match status" value="1"/>
</dbReference>
<dbReference type="EMBL" id="CP064781">
    <property type="protein sequence ID" value="QRJ62359.1"/>
    <property type="molecule type" value="Genomic_DNA"/>
</dbReference>
<feature type="chain" id="PRO_5037882754" evidence="1">
    <location>
        <begin position="19"/>
        <end position="174"/>
    </location>
</feature>
<keyword evidence="1" id="KW-0732">Signal</keyword>
<evidence type="ECO:0000313" key="2">
    <source>
        <dbReference type="EMBL" id="QRJ62359.1"/>
    </source>
</evidence>
<dbReference type="AlphaFoldDB" id="A0A974PW93"/>
<gene>
    <name evidence="2" type="ORF">IWH25_11205</name>
</gene>
<dbReference type="Pfam" id="PF11736">
    <property type="entry name" value="DUF3299"/>
    <property type="match status" value="1"/>
</dbReference>
<organism evidence="2 3">
    <name type="scientific">Azospira restricta</name>
    <dbReference type="NCBI Taxonomy" id="404405"/>
    <lineage>
        <taxon>Bacteria</taxon>
        <taxon>Pseudomonadati</taxon>
        <taxon>Pseudomonadota</taxon>
        <taxon>Betaproteobacteria</taxon>
        <taxon>Rhodocyclales</taxon>
        <taxon>Rhodocyclaceae</taxon>
        <taxon>Azospira</taxon>
    </lineage>
</organism>
<dbReference type="KEGG" id="ares:IWH25_11205"/>